<accession>A0A8J4J045</accession>
<dbReference type="EMBL" id="VULC01018603">
    <property type="protein sequence ID" value="KAF1508894.1"/>
    <property type="molecule type" value="Genomic_DNA"/>
</dbReference>
<evidence type="ECO:0000313" key="1">
    <source>
        <dbReference type="EMBL" id="KAF1508894.1"/>
    </source>
</evidence>
<sequence length="71" mass="7672">CRAGDVCAFVSNTRFSQAVCGTFPNVNNTLDNIHTYLASIPQARLVPLPWLGCLNGDKEPPWGRVTVGLKA</sequence>
<feature type="non-terminal residue" evidence="1">
    <location>
        <position position="71"/>
    </location>
</feature>
<reference evidence="1" key="1">
    <citation type="journal article" date="2019" name="Gigascience">
        <title>High-coverage genomes to elucidate the evolution of penguins.</title>
        <authorList>
            <person name="Pan H."/>
            <person name="Cole T.L."/>
            <person name="Bi X."/>
            <person name="Fang M."/>
            <person name="Zhou C."/>
            <person name="Yang Z."/>
            <person name="Ksepka D.T."/>
            <person name="Hart T."/>
            <person name="Bouzat J.L."/>
            <person name="Argilla L.S."/>
            <person name="Bertelsen M.F."/>
            <person name="Boersma P.D."/>
            <person name="Bost C.A."/>
            <person name="Cherel Y."/>
            <person name="Dann P."/>
            <person name="Fiddaman S.R."/>
            <person name="Howard P."/>
            <person name="Labuschagne K."/>
            <person name="Mattern T."/>
            <person name="Miller G."/>
            <person name="Parker P."/>
            <person name="Phillips R.A."/>
            <person name="Quillfeldt P."/>
            <person name="Ryan P.G."/>
            <person name="Taylor H."/>
            <person name="Thompson D.R."/>
            <person name="Young M.J."/>
            <person name="Ellegaard M.R."/>
            <person name="Gilbert M.T.P."/>
            <person name="Sinding M.S."/>
            <person name="Pacheco G."/>
            <person name="Shepherd L.D."/>
            <person name="Tennyson A.J.D."/>
            <person name="Grosser S."/>
            <person name="Kay E."/>
            <person name="Nupen L.J."/>
            <person name="Ellenberg U."/>
            <person name="Houston D.M."/>
            <person name="Reeve A.H."/>
            <person name="Johnson K."/>
            <person name="Masello J.F."/>
            <person name="Stracke T."/>
            <person name="McKinlay B."/>
            <person name="Borboroglu P.G."/>
            <person name="Zhang D.X."/>
            <person name="Zhang G."/>
        </authorList>
    </citation>
    <scope>NUCLEOTIDE SEQUENCE</scope>
    <source>
        <strain evidence="1">Gonzo</strain>
    </source>
</reference>
<feature type="non-terminal residue" evidence="1">
    <location>
        <position position="1"/>
    </location>
</feature>
<name>A0A8J4J045_EUDMI</name>
<gene>
    <name evidence="1" type="ORF">FQV19_0002343</name>
</gene>
<evidence type="ECO:0000313" key="2">
    <source>
        <dbReference type="Proteomes" id="UP000782854"/>
    </source>
</evidence>
<comment type="caution">
    <text evidence="1">The sequence shown here is derived from an EMBL/GenBank/DDBJ whole genome shotgun (WGS) entry which is preliminary data.</text>
</comment>
<proteinExistence type="predicted"/>
<keyword evidence="2" id="KW-1185">Reference proteome</keyword>
<dbReference type="AlphaFoldDB" id="A0A8J4J045"/>
<dbReference type="Proteomes" id="UP000782854">
    <property type="component" value="Unassembled WGS sequence"/>
</dbReference>
<protein>
    <submittedName>
        <fullName evidence="1">Uncharacterized protein</fullName>
    </submittedName>
</protein>
<organism evidence="1 2">
    <name type="scientific">Eudyptula minor</name>
    <name type="common">Little blue penguin</name>
    <name type="synonym">Aptenodytes minor</name>
    <dbReference type="NCBI Taxonomy" id="37083"/>
    <lineage>
        <taxon>Eukaryota</taxon>
        <taxon>Metazoa</taxon>
        <taxon>Chordata</taxon>
        <taxon>Craniata</taxon>
        <taxon>Vertebrata</taxon>
        <taxon>Euteleostomi</taxon>
        <taxon>Archelosauria</taxon>
        <taxon>Archosauria</taxon>
        <taxon>Dinosauria</taxon>
        <taxon>Saurischia</taxon>
        <taxon>Theropoda</taxon>
        <taxon>Coelurosauria</taxon>
        <taxon>Aves</taxon>
        <taxon>Neognathae</taxon>
        <taxon>Neoaves</taxon>
        <taxon>Aequornithes</taxon>
        <taxon>Sphenisciformes</taxon>
        <taxon>Spheniscidae</taxon>
        <taxon>Eudyptula</taxon>
    </lineage>
</organism>